<evidence type="ECO:0000256" key="3">
    <source>
        <dbReference type="SAM" id="MobiDB-lite"/>
    </source>
</evidence>
<gene>
    <name evidence="5" type="ORF">Cvel_23987</name>
</gene>
<organism evidence="5">
    <name type="scientific">Chromera velia CCMP2878</name>
    <dbReference type="NCBI Taxonomy" id="1169474"/>
    <lineage>
        <taxon>Eukaryota</taxon>
        <taxon>Sar</taxon>
        <taxon>Alveolata</taxon>
        <taxon>Colpodellida</taxon>
        <taxon>Chromeraceae</taxon>
        <taxon>Chromera</taxon>
    </lineage>
</organism>
<evidence type="ECO:0000313" key="5">
    <source>
        <dbReference type="EMBL" id="CEM36444.1"/>
    </source>
</evidence>
<dbReference type="PANTHER" id="PTHR12203">
    <property type="entry name" value="KDEL LYS-ASP-GLU-LEU CONTAINING - RELATED"/>
    <property type="match status" value="1"/>
</dbReference>
<dbReference type="VEuPathDB" id="CryptoDB:Cvel_23987"/>
<feature type="domain" description="Glycosyl transferase CAP10" evidence="4">
    <location>
        <begin position="211"/>
        <end position="482"/>
    </location>
</feature>
<dbReference type="InterPro" id="IPR051091">
    <property type="entry name" value="O-Glucosyltr/Glycosyltrsf_90"/>
</dbReference>
<dbReference type="InterPro" id="IPR006598">
    <property type="entry name" value="CAP10"/>
</dbReference>
<dbReference type="AlphaFoldDB" id="A0A0G4GZ52"/>
<keyword evidence="2" id="KW-0808">Transferase</keyword>
<evidence type="ECO:0000256" key="1">
    <source>
        <dbReference type="ARBA" id="ARBA00010118"/>
    </source>
</evidence>
<protein>
    <recommendedName>
        <fullName evidence="4">Glycosyl transferase CAP10 domain-containing protein</fullName>
    </recommendedName>
</protein>
<proteinExistence type="inferred from homology"/>
<dbReference type="SMART" id="SM00672">
    <property type="entry name" value="CAP10"/>
    <property type="match status" value="1"/>
</dbReference>
<dbReference type="EMBL" id="CDMZ01001704">
    <property type="protein sequence ID" value="CEM36444.1"/>
    <property type="molecule type" value="Genomic_DNA"/>
</dbReference>
<name>A0A0G4GZ52_9ALVE</name>
<evidence type="ECO:0000256" key="2">
    <source>
        <dbReference type="ARBA" id="ARBA00022679"/>
    </source>
</evidence>
<dbReference type="PANTHER" id="PTHR12203:SF35">
    <property type="entry name" value="PROTEIN O-GLUCOSYLTRANSFERASE 1"/>
    <property type="match status" value="1"/>
</dbReference>
<feature type="region of interest" description="Disordered" evidence="3">
    <location>
        <begin position="1"/>
        <end position="31"/>
    </location>
</feature>
<reference evidence="5" key="1">
    <citation type="submission" date="2014-11" db="EMBL/GenBank/DDBJ databases">
        <authorList>
            <person name="Otto D Thomas"/>
            <person name="Naeem Raeece"/>
        </authorList>
    </citation>
    <scope>NUCLEOTIDE SEQUENCE</scope>
</reference>
<accession>A0A0G4GZ52</accession>
<dbReference type="GO" id="GO:0016740">
    <property type="term" value="F:transferase activity"/>
    <property type="evidence" value="ECO:0007669"/>
    <property type="project" value="UniProtKB-KW"/>
</dbReference>
<dbReference type="Pfam" id="PF05686">
    <property type="entry name" value="Glyco_transf_90"/>
    <property type="match status" value="1"/>
</dbReference>
<comment type="similarity">
    <text evidence="1">Belongs to the glycosyltransferase 90 family.</text>
</comment>
<sequence length="483" mass="54493">MKSCPRKVREANDGSGCNLRQAGLNSPGRESLSKDEVKSLIDAALQQQLVSFRQLLFEDSIRKPLLQVPPEIVDLLSAPPVLSHSPDAEAAHDQEAEPEFLLNGHQALGVTPPSRKILPHAKYPMCDSIFFEEAKTAIAKSLKPDPDTHLDCPLLKNSLCNNGVWETEKDPEGALSIWRNGTLSEEIFRKTKDGNRWNLIGKHNKIVGELIDTFEFCKIDFPILLDKINEGTDRMIVSLRTWDVAALPQYREGCLELSHGLPTRRINECGGVLVMPFSERTDSKTLETILEMKDDNAVSTTPWEEKSEIAIFRGGNSGYKEAFPLWDAMWERRPHARSGGETTRQYLQRLCSEHLKGYCDASITKKTWQEITSHKYIISSAGNTFASLEVNAYASGSLLLKHTHINEHWLSFFFHPWIHYVPVNFDYSDLKEKITWAREHDEAAKLIAANAKRRAEELYNSQTVHCYTAAALEVAAELLVKPT</sequence>
<evidence type="ECO:0000259" key="4">
    <source>
        <dbReference type="SMART" id="SM00672"/>
    </source>
</evidence>